<keyword evidence="4" id="KW-1003">Cell membrane</keyword>
<keyword evidence="19" id="KW-0175">Coiled coil</keyword>
<keyword evidence="13" id="KW-0902">Two-component regulatory system</keyword>
<dbReference type="Gene3D" id="6.10.340.10">
    <property type="match status" value="1"/>
</dbReference>
<feature type="modified residue" description="Phosphohistidine" evidence="17">
    <location>
        <position position="937"/>
    </location>
</feature>
<dbReference type="RefSeq" id="WP_102524091.1">
    <property type="nucleotide sequence ID" value="NZ_LT960612.1"/>
</dbReference>
<keyword evidence="12 20" id="KW-1133">Transmembrane helix</keyword>
<dbReference type="InterPro" id="IPR003661">
    <property type="entry name" value="HisK_dim/P_dom"/>
</dbReference>
<dbReference type="SMART" id="SM00448">
    <property type="entry name" value="REC"/>
    <property type="match status" value="1"/>
</dbReference>
<feature type="domain" description="HAMP" evidence="23">
    <location>
        <begin position="365"/>
        <end position="417"/>
    </location>
</feature>
<dbReference type="InterPro" id="IPR008207">
    <property type="entry name" value="Sig_transdc_His_kin_Hpt_dom"/>
</dbReference>
<evidence type="ECO:0000256" key="11">
    <source>
        <dbReference type="ARBA" id="ARBA00022840"/>
    </source>
</evidence>
<dbReference type="PROSITE" id="PS50885">
    <property type="entry name" value="HAMP"/>
    <property type="match status" value="1"/>
</dbReference>
<evidence type="ECO:0000256" key="4">
    <source>
        <dbReference type="ARBA" id="ARBA00022475"/>
    </source>
</evidence>
<dbReference type="SMART" id="SM00388">
    <property type="entry name" value="HisKA"/>
    <property type="match status" value="1"/>
</dbReference>
<organism evidence="25 26">
    <name type="scientific">Vibrio tapetis subsp. tapetis</name>
    <dbReference type="NCBI Taxonomy" id="1671868"/>
    <lineage>
        <taxon>Bacteria</taxon>
        <taxon>Pseudomonadati</taxon>
        <taxon>Pseudomonadota</taxon>
        <taxon>Gammaproteobacteria</taxon>
        <taxon>Vibrionales</taxon>
        <taxon>Vibrionaceae</taxon>
        <taxon>Vibrio</taxon>
    </lineage>
</organism>
<dbReference type="Gene3D" id="1.10.287.130">
    <property type="match status" value="1"/>
</dbReference>
<evidence type="ECO:0000256" key="16">
    <source>
        <dbReference type="ARBA" id="ARBA00068150"/>
    </source>
</evidence>
<dbReference type="OrthoDB" id="6724607at2"/>
<evidence type="ECO:0000256" key="9">
    <source>
        <dbReference type="ARBA" id="ARBA00022777"/>
    </source>
</evidence>
<dbReference type="SUPFAM" id="SSF55874">
    <property type="entry name" value="ATPase domain of HSP90 chaperone/DNA topoisomerase II/histidine kinase"/>
    <property type="match status" value="1"/>
</dbReference>
<dbReference type="InterPro" id="IPR038188">
    <property type="entry name" value="TorS_sensor_sf"/>
</dbReference>
<dbReference type="PIRSF" id="PIRSF036437">
    <property type="entry name" value="HK_TorS"/>
    <property type="match status" value="1"/>
</dbReference>
<dbReference type="InterPro" id="IPR036097">
    <property type="entry name" value="HisK_dim/P_sf"/>
</dbReference>
<evidence type="ECO:0000256" key="15">
    <source>
        <dbReference type="ARBA" id="ARBA00064003"/>
    </source>
</evidence>
<dbReference type="InterPro" id="IPR005467">
    <property type="entry name" value="His_kinase_dom"/>
</dbReference>
<comment type="subunit">
    <text evidence="15">At low DSF concentrations, interacts with RpfF.</text>
</comment>
<dbReference type="Pfam" id="PF02518">
    <property type="entry name" value="HATPase_c"/>
    <property type="match status" value="1"/>
</dbReference>
<evidence type="ECO:0000256" key="14">
    <source>
        <dbReference type="ARBA" id="ARBA00023136"/>
    </source>
</evidence>
<dbReference type="SUPFAM" id="SSF52172">
    <property type="entry name" value="CheY-like"/>
    <property type="match status" value="1"/>
</dbReference>
<feature type="modified residue" description="4-aspartylphosphate" evidence="18">
    <location>
        <position position="781"/>
    </location>
</feature>
<dbReference type="CDD" id="cd16922">
    <property type="entry name" value="HATPase_EvgS-ArcB-TorS-like"/>
    <property type="match status" value="1"/>
</dbReference>
<dbReference type="GO" id="GO:0005524">
    <property type="term" value="F:ATP binding"/>
    <property type="evidence" value="ECO:0007669"/>
    <property type="project" value="UniProtKB-KW"/>
</dbReference>
<evidence type="ECO:0000259" key="22">
    <source>
        <dbReference type="PROSITE" id="PS50110"/>
    </source>
</evidence>
<dbReference type="EC" id="2.7.13.3" evidence="3"/>
<dbReference type="AlphaFoldDB" id="A0A2N8ZIF1"/>
<dbReference type="CDD" id="cd00088">
    <property type="entry name" value="HPT"/>
    <property type="match status" value="1"/>
</dbReference>
<keyword evidence="10" id="KW-0378">Hydrolase</keyword>
<keyword evidence="5 18" id="KW-0597">Phosphoprotein</keyword>
<dbReference type="NCBIfam" id="TIGR02956">
    <property type="entry name" value="TMAO_torS"/>
    <property type="match status" value="1"/>
</dbReference>
<dbReference type="FunFam" id="1.10.287.130:FF:000002">
    <property type="entry name" value="Two-component osmosensing histidine kinase"/>
    <property type="match status" value="1"/>
</dbReference>
<dbReference type="Gene3D" id="1.20.58.920">
    <property type="match status" value="1"/>
</dbReference>
<keyword evidence="8" id="KW-0547">Nucleotide-binding</keyword>
<feature type="domain" description="Response regulatory" evidence="22">
    <location>
        <begin position="732"/>
        <end position="854"/>
    </location>
</feature>
<dbReference type="InterPro" id="IPR014302">
    <property type="entry name" value="Sig_transdc_His_kinase_TorS"/>
</dbReference>
<dbReference type="SMART" id="SM00073">
    <property type="entry name" value="HPT"/>
    <property type="match status" value="1"/>
</dbReference>
<dbReference type="PANTHER" id="PTHR45339">
    <property type="entry name" value="HYBRID SIGNAL TRANSDUCTION HISTIDINE KINASE J"/>
    <property type="match status" value="1"/>
</dbReference>
<evidence type="ECO:0000259" key="24">
    <source>
        <dbReference type="PROSITE" id="PS50894"/>
    </source>
</evidence>
<keyword evidence="6" id="KW-0808">Transferase</keyword>
<evidence type="ECO:0000256" key="20">
    <source>
        <dbReference type="SAM" id="Phobius"/>
    </source>
</evidence>
<evidence type="ECO:0000256" key="19">
    <source>
        <dbReference type="SAM" id="Coils"/>
    </source>
</evidence>
<dbReference type="InterPro" id="IPR011006">
    <property type="entry name" value="CheY-like_superfamily"/>
</dbReference>
<evidence type="ECO:0000256" key="6">
    <source>
        <dbReference type="ARBA" id="ARBA00022679"/>
    </source>
</evidence>
<dbReference type="InterPro" id="IPR003594">
    <property type="entry name" value="HATPase_dom"/>
</dbReference>
<dbReference type="Pfam" id="PF01627">
    <property type="entry name" value="Hpt"/>
    <property type="match status" value="1"/>
</dbReference>
<dbReference type="Gene3D" id="3.30.565.10">
    <property type="entry name" value="Histidine kinase-like ATPase, C-terminal domain"/>
    <property type="match status" value="1"/>
</dbReference>
<feature type="transmembrane region" description="Helical" evidence="20">
    <location>
        <begin position="339"/>
        <end position="360"/>
    </location>
</feature>
<evidence type="ECO:0000256" key="1">
    <source>
        <dbReference type="ARBA" id="ARBA00000085"/>
    </source>
</evidence>
<dbReference type="FunFam" id="3.30.565.10:FF:000010">
    <property type="entry name" value="Sensor histidine kinase RcsC"/>
    <property type="match status" value="1"/>
</dbReference>
<accession>A0A2N8ZIF1</accession>
<dbReference type="Gene3D" id="3.40.50.2300">
    <property type="match status" value="1"/>
</dbReference>
<evidence type="ECO:0000313" key="25">
    <source>
        <dbReference type="EMBL" id="SON51684.1"/>
    </source>
</evidence>
<feature type="domain" description="HPt" evidence="24">
    <location>
        <begin position="898"/>
        <end position="994"/>
    </location>
</feature>
<dbReference type="PROSITE" id="PS50110">
    <property type="entry name" value="RESPONSE_REGULATORY"/>
    <property type="match status" value="1"/>
</dbReference>
<dbReference type="PRINTS" id="PR00344">
    <property type="entry name" value="BCTRLSENSOR"/>
</dbReference>
<dbReference type="InterPro" id="IPR036890">
    <property type="entry name" value="HATPase_C_sf"/>
</dbReference>
<dbReference type="EMBL" id="LT960612">
    <property type="protein sequence ID" value="SON51684.1"/>
    <property type="molecule type" value="Genomic_DNA"/>
</dbReference>
<evidence type="ECO:0000256" key="17">
    <source>
        <dbReference type="PROSITE-ProRule" id="PRU00110"/>
    </source>
</evidence>
<dbReference type="GO" id="GO:0000155">
    <property type="term" value="F:phosphorelay sensor kinase activity"/>
    <property type="evidence" value="ECO:0007669"/>
    <property type="project" value="InterPro"/>
</dbReference>
<evidence type="ECO:0000256" key="12">
    <source>
        <dbReference type="ARBA" id="ARBA00022989"/>
    </source>
</evidence>
<evidence type="ECO:0000259" key="21">
    <source>
        <dbReference type="PROSITE" id="PS50109"/>
    </source>
</evidence>
<dbReference type="Pfam" id="PF00072">
    <property type="entry name" value="Response_reg"/>
    <property type="match status" value="1"/>
</dbReference>
<dbReference type="Pfam" id="PF21689">
    <property type="entry name" value="TorS_sensor_domain"/>
    <property type="match status" value="1"/>
</dbReference>
<evidence type="ECO:0000256" key="2">
    <source>
        <dbReference type="ARBA" id="ARBA00004651"/>
    </source>
</evidence>
<dbReference type="InterPro" id="IPR036641">
    <property type="entry name" value="HPT_dom_sf"/>
</dbReference>
<feature type="transmembrane region" description="Helical" evidence="20">
    <location>
        <begin position="12"/>
        <end position="37"/>
    </location>
</feature>
<keyword evidence="11" id="KW-0067">ATP-binding</keyword>
<comment type="catalytic activity">
    <reaction evidence="1">
        <text>ATP + protein L-histidine = ADP + protein N-phospho-L-histidine.</text>
        <dbReference type="EC" id="2.7.13.3"/>
    </reaction>
</comment>
<dbReference type="PROSITE" id="PS50109">
    <property type="entry name" value="HIS_KIN"/>
    <property type="match status" value="1"/>
</dbReference>
<dbReference type="SUPFAM" id="SSF47384">
    <property type="entry name" value="Homodimeric domain of signal transducing histidine kinase"/>
    <property type="match status" value="1"/>
</dbReference>
<dbReference type="InterPro" id="IPR003660">
    <property type="entry name" value="HAMP_dom"/>
</dbReference>
<dbReference type="SMART" id="SM00387">
    <property type="entry name" value="HATPase_c"/>
    <property type="match status" value="1"/>
</dbReference>
<comment type="subcellular location">
    <subcellularLocation>
        <location evidence="2">Cell membrane</location>
        <topology evidence="2">Multi-pass membrane protein</topology>
    </subcellularLocation>
</comment>
<dbReference type="Proteomes" id="UP000235828">
    <property type="component" value="Chromosome B"/>
</dbReference>
<evidence type="ECO:0000256" key="13">
    <source>
        <dbReference type="ARBA" id="ARBA00023012"/>
    </source>
</evidence>
<proteinExistence type="predicted"/>
<evidence type="ECO:0000256" key="7">
    <source>
        <dbReference type="ARBA" id="ARBA00022692"/>
    </source>
</evidence>
<evidence type="ECO:0000313" key="26">
    <source>
        <dbReference type="Proteomes" id="UP000235828"/>
    </source>
</evidence>
<keyword evidence="9" id="KW-0418">Kinase</keyword>
<dbReference type="GO" id="GO:0005886">
    <property type="term" value="C:plasma membrane"/>
    <property type="evidence" value="ECO:0007669"/>
    <property type="project" value="UniProtKB-SubCell"/>
</dbReference>
<keyword evidence="7 20" id="KW-0812">Transmembrane</keyword>
<dbReference type="Pfam" id="PF00512">
    <property type="entry name" value="HisKA"/>
    <property type="match status" value="1"/>
</dbReference>
<evidence type="ECO:0000256" key="8">
    <source>
        <dbReference type="ARBA" id="ARBA00022741"/>
    </source>
</evidence>
<dbReference type="InterPro" id="IPR001789">
    <property type="entry name" value="Sig_transdc_resp-reg_receiver"/>
</dbReference>
<reference evidence="25 26" key="1">
    <citation type="submission" date="2017-10" db="EMBL/GenBank/DDBJ databases">
        <authorList>
            <person name="Banno H."/>
            <person name="Chua N.-H."/>
        </authorList>
    </citation>
    <scope>NUCLEOTIDE SEQUENCE [LARGE SCALE GENOMIC DNA]</scope>
    <source>
        <strain evidence="25">Vibrio tapetis CECT4600</strain>
    </source>
</reference>
<feature type="domain" description="Histidine kinase" evidence="21">
    <location>
        <begin position="481"/>
        <end position="699"/>
    </location>
</feature>
<evidence type="ECO:0000256" key="10">
    <source>
        <dbReference type="ARBA" id="ARBA00022801"/>
    </source>
</evidence>
<dbReference type="Gene3D" id="1.20.120.160">
    <property type="entry name" value="HPT domain"/>
    <property type="match status" value="1"/>
</dbReference>
<dbReference type="PANTHER" id="PTHR45339:SF1">
    <property type="entry name" value="HYBRID SIGNAL TRANSDUCTION HISTIDINE KINASE J"/>
    <property type="match status" value="1"/>
</dbReference>
<dbReference type="SUPFAM" id="SSF47226">
    <property type="entry name" value="Histidine-containing phosphotransfer domain, HPT domain"/>
    <property type="match status" value="1"/>
</dbReference>
<feature type="coiled-coil region" evidence="19">
    <location>
        <begin position="429"/>
        <end position="471"/>
    </location>
</feature>
<protein>
    <recommendedName>
        <fullName evidence="16">Sensory/regulatory protein RpfC</fullName>
        <ecNumber evidence="3">2.7.13.3</ecNumber>
    </recommendedName>
</protein>
<dbReference type="InterPro" id="IPR037952">
    <property type="entry name" value="Sensor_TorS"/>
</dbReference>
<evidence type="ECO:0000256" key="3">
    <source>
        <dbReference type="ARBA" id="ARBA00012438"/>
    </source>
</evidence>
<name>A0A2N8ZIF1_9VIBR</name>
<dbReference type="PROSITE" id="PS50894">
    <property type="entry name" value="HPT"/>
    <property type="match status" value="1"/>
</dbReference>
<dbReference type="CDD" id="cd16172">
    <property type="entry name" value="TorS_sensor_domain"/>
    <property type="match status" value="1"/>
</dbReference>
<gene>
    <name evidence="25" type="ORF">VTAP4600_B0073</name>
</gene>
<dbReference type="InterPro" id="IPR004358">
    <property type="entry name" value="Sig_transdc_His_kin-like_C"/>
</dbReference>
<evidence type="ECO:0000256" key="5">
    <source>
        <dbReference type="ARBA" id="ARBA00022553"/>
    </source>
</evidence>
<keyword evidence="14 20" id="KW-0472">Membrane</keyword>
<evidence type="ECO:0000259" key="23">
    <source>
        <dbReference type="PROSITE" id="PS50885"/>
    </source>
</evidence>
<evidence type="ECO:0000256" key="18">
    <source>
        <dbReference type="PROSITE-ProRule" id="PRU00169"/>
    </source>
</evidence>
<dbReference type="CDD" id="cd17546">
    <property type="entry name" value="REC_hyHK_CKI1_RcsC-like"/>
    <property type="match status" value="1"/>
</dbReference>
<dbReference type="GO" id="GO:0016787">
    <property type="term" value="F:hydrolase activity"/>
    <property type="evidence" value="ECO:0007669"/>
    <property type="project" value="UniProtKB-KW"/>
</dbReference>
<dbReference type="KEGG" id="vta:B0073"/>
<sequence>MGISPRSIGSKLLYSFLAITVLMITASIIGISGFSFVAQTEKRVVNDAIPSMLEARQVSELSSRIINSSQQLTNAKDDAERKQAGSVLFNQLNRLLDHIRSLGSSSFGSGSFDGSLLQKLEINVQKIIDNFAELGLSVEKRLLLNSEIEAAVIQMQVQANELESLTRTQVLNTSTVAVANVAHIYDLLDVDNKDAVYRALDSLVEVDLDLSERLHELHLLAFRLLTQIEEVKTVTDFDRLLLLREQYESNLTIMSRRVKSVEDPSRSVKMGTIISELRKHEIVFEWLMQRHKNTQLASELNVKTLDNFTELNQIVSQLIDISNQSTAQAIEQVSKTLNYAQWTLIFISIVGLAGVVLIVWRVVYQSVVIRLSEYSSALRSVAKGQLDIDVTIKGNDEMAGMGHAILNARDTARSLKVLAERESASKLELEEYKEHLEEVVSERTEQLQASNNKLNNEVLNHAKARRDAEQANRAKSSFLATISHEIRTPLNGVLGTATLLKDTNLNTNQSQYVDIIDRSGTNLLSIINDVLDYSKIEAGHLKITNAPFDLHMLVNDVQQLLLSRSNEKRLSLYTHIESDVGQYWVGDKTRLCQVLTNLVGNAIKFTEQGDVDVYVSVAPNDSSTLCFDVSDTGLGVSETEQLHLFDAFTQASSGEKVTGGTGLGLAICKRLVSAMQGRIGVESLLGEGSRCWFTVPMEVGTAEEYELCHFESLHSSVNRCFDEESGINVAAHVLLVEDNPVNCVVAEGFLQSLGHTVTTVMTGQAAEAMFNEHDYDLALLDINLPDCTGTELVQRLKSIEADVSDEPSATTPMIAVSAHVFNEDIAEYLAAGFDGFLPKPIVKDALRDLIIKTLCNGTGGREQVKLNPLSATAESPAMVKDHELVNLNVLEQDLDVLGETKMKNLVELFVESSHQIWIELEQAQQSNEHQLIKSLVHKLKGSAGSMALQPLHDMCHEVEKDADPLSKFSQLSPTIKRVLELSGQELRKFVTRDA</sequence>
<keyword evidence="26" id="KW-1185">Reference proteome</keyword>
<dbReference type="CDD" id="cd00082">
    <property type="entry name" value="HisKA"/>
    <property type="match status" value="1"/>
</dbReference>